<feature type="transmembrane region" description="Helical" evidence="1">
    <location>
        <begin position="61"/>
        <end position="81"/>
    </location>
</feature>
<keyword evidence="1" id="KW-0472">Membrane</keyword>
<evidence type="ECO:0000313" key="5">
    <source>
        <dbReference type="Proteomes" id="UP000018208"/>
    </source>
</evidence>
<proteinExistence type="predicted"/>
<dbReference type="VEuPathDB" id="GiardiaDB:SS50377_21490"/>
<reference evidence="2 3" key="1">
    <citation type="journal article" date="2014" name="PLoS Genet.">
        <title>The Genome of Spironucleus salmonicida Highlights a Fish Pathogen Adapted to Fluctuating Environments.</title>
        <authorList>
            <person name="Xu F."/>
            <person name="Jerlstrom-Hultqvist J."/>
            <person name="Einarsson E."/>
            <person name="Astvaldsson A."/>
            <person name="Svard S.G."/>
            <person name="Andersson J.O."/>
        </authorList>
    </citation>
    <scope>NUCLEOTIDE SEQUENCE</scope>
    <source>
        <strain evidence="3">ATCC 50377</strain>
    </source>
</reference>
<gene>
    <name evidence="2" type="ORF">SS50377_11017</name>
    <name evidence="3" type="ORF">SS50377_21488</name>
    <name evidence="4" type="ORF">SS50377_21490</name>
</gene>
<feature type="transmembrane region" description="Helical" evidence="1">
    <location>
        <begin position="445"/>
        <end position="462"/>
    </location>
</feature>
<feature type="transmembrane region" description="Helical" evidence="1">
    <location>
        <begin position="293"/>
        <end position="310"/>
    </location>
</feature>
<dbReference type="EMBL" id="AUWU02000002">
    <property type="protein sequence ID" value="KAH0575951.1"/>
    <property type="molecule type" value="Genomic_DNA"/>
</dbReference>
<keyword evidence="1 2" id="KW-0812">Transmembrane</keyword>
<dbReference type="EMBL" id="AUWU02000002">
    <property type="protein sequence ID" value="KAH0575953.1"/>
    <property type="molecule type" value="Genomic_DNA"/>
</dbReference>
<feature type="transmembrane region" description="Helical" evidence="1">
    <location>
        <begin position="259"/>
        <end position="281"/>
    </location>
</feature>
<dbReference type="EMBL" id="KI545977">
    <property type="protein sequence ID" value="EST48780.1"/>
    <property type="molecule type" value="Genomic_DNA"/>
</dbReference>
<keyword evidence="1" id="KW-1133">Transmembrane helix</keyword>
<feature type="transmembrane region" description="Helical" evidence="1">
    <location>
        <begin position="337"/>
        <end position="359"/>
    </location>
</feature>
<protein>
    <submittedName>
        <fullName evidence="2">Transmembrane domain-containing protein</fullName>
    </submittedName>
</protein>
<feature type="transmembrane region" description="Helical" evidence="1">
    <location>
        <begin position="170"/>
        <end position="193"/>
    </location>
</feature>
<evidence type="ECO:0000313" key="4">
    <source>
        <dbReference type="EMBL" id="KAH0575953.1"/>
    </source>
</evidence>
<sequence>MDGAPHEQILVDASQVVLKIPALKLVFISVWPVLVSGVVYCAQQFISMYFLQAFVIPDQPYILVVLFAGITLFQAFPGSIWEQFSQIASQTLFVNDLETADNLNLISINLSICWTVISLIIFYPICYFVVTKYNMPETIRPLLYTTFALTGPFSALTVGQEFRYQVEERVLLGSSITIFLAIIFISIEMFLYVTFFPSSAWPTAVAYVLTNVLISTWTVVWNQKVTVLGIKNKTIITTTWKDIANFKKLKGFLHQMGQFLFSSILILPLKLALPVGIFLGATLTQNSPNAKAQGYKLLVFSFYGQIFRVVPQAISKFFMKVTLICIKENHHRRINELILHSIILCAIINGVIMLLMIFLPIIQVFLPANEGLPDIKDPILHTGISGFGQIATEIAVSLAMAHRHYPIIASLGCLKLVQEFLNWYLFTKYVGETDTFYKIPLYGELNSSIAGLFIIICYCVWFQKKGKTEVNTPSKKHSQHKSNQKK</sequence>
<name>V6LW39_9EUKA</name>
<feature type="transmembrane region" description="Helical" evidence="1">
    <location>
        <begin position="25"/>
        <end position="49"/>
    </location>
</feature>
<accession>V6LW39</accession>
<evidence type="ECO:0000313" key="3">
    <source>
        <dbReference type="EMBL" id="KAH0575951.1"/>
    </source>
</evidence>
<feature type="transmembrane region" description="Helical" evidence="1">
    <location>
        <begin position="199"/>
        <end position="221"/>
    </location>
</feature>
<organism evidence="2">
    <name type="scientific">Spironucleus salmonicida</name>
    <dbReference type="NCBI Taxonomy" id="348837"/>
    <lineage>
        <taxon>Eukaryota</taxon>
        <taxon>Metamonada</taxon>
        <taxon>Diplomonadida</taxon>
        <taxon>Hexamitidae</taxon>
        <taxon>Hexamitinae</taxon>
        <taxon>Spironucleus</taxon>
    </lineage>
</organism>
<evidence type="ECO:0000256" key="1">
    <source>
        <dbReference type="SAM" id="Phobius"/>
    </source>
</evidence>
<keyword evidence="5" id="KW-1185">Reference proteome</keyword>
<dbReference type="Proteomes" id="UP000018208">
    <property type="component" value="Unassembled WGS sequence"/>
</dbReference>
<dbReference type="VEuPathDB" id="GiardiaDB:SS50377_21488"/>
<feature type="transmembrane region" description="Helical" evidence="1">
    <location>
        <begin position="102"/>
        <end position="130"/>
    </location>
</feature>
<evidence type="ECO:0000313" key="2">
    <source>
        <dbReference type="EMBL" id="EST48780.1"/>
    </source>
</evidence>
<dbReference type="AlphaFoldDB" id="V6LW39"/>
<reference evidence="3" key="2">
    <citation type="submission" date="2020-12" db="EMBL/GenBank/DDBJ databases">
        <title>New Spironucleus salmonicida genome in near-complete chromosomes.</title>
        <authorList>
            <person name="Xu F."/>
            <person name="Kurt Z."/>
            <person name="Jimenez-Gonzalez A."/>
            <person name="Astvaldsson A."/>
            <person name="Andersson J.O."/>
            <person name="Svard S.G."/>
        </authorList>
    </citation>
    <scope>NUCLEOTIDE SEQUENCE</scope>
    <source>
        <strain evidence="3">ATCC 50377</strain>
    </source>
</reference>